<evidence type="ECO:0000313" key="2">
    <source>
        <dbReference type="EMBL" id="VVC03442.1"/>
    </source>
</evidence>
<reference evidence="2 3" key="1">
    <citation type="submission" date="2019-08" db="EMBL/GenBank/DDBJ databases">
        <authorList>
            <person name="Vazquez-Campos X."/>
        </authorList>
    </citation>
    <scope>NUCLEOTIDE SEQUENCE [LARGE SCALE GENOMIC DNA]</scope>
    <source>
        <strain evidence="2">LFW-283_2</strain>
    </source>
</reference>
<evidence type="ECO:0000313" key="3">
    <source>
        <dbReference type="Proteomes" id="UP000789941"/>
    </source>
</evidence>
<accession>A0A5E4LTR4</accession>
<sequence length="42" mass="4631">MSNQVTEWLQTLKELDELAKNKKAAANGSQPVITNDTNKTSI</sequence>
<feature type="compositionally biased region" description="Polar residues" evidence="1">
    <location>
        <begin position="27"/>
        <end position="42"/>
    </location>
</feature>
<gene>
    <name evidence="2" type="ORF">LFW2832_00374</name>
</gene>
<feature type="region of interest" description="Disordered" evidence="1">
    <location>
        <begin position="22"/>
        <end position="42"/>
    </location>
</feature>
<name>A0A5E4LTR4_9ARCH</name>
<dbReference type="Proteomes" id="UP000789941">
    <property type="component" value="Unassembled WGS sequence"/>
</dbReference>
<comment type="caution">
    <text evidence="2">The sequence shown here is derived from an EMBL/GenBank/DDBJ whole genome shotgun (WGS) entry which is preliminary data.</text>
</comment>
<evidence type="ECO:0000256" key="1">
    <source>
        <dbReference type="SAM" id="MobiDB-lite"/>
    </source>
</evidence>
<proteinExistence type="predicted"/>
<dbReference type="EMBL" id="CABMJJ010000007">
    <property type="protein sequence ID" value="VVC03442.1"/>
    <property type="molecule type" value="Genomic_DNA"/>
</dbReference>
<dbReference type="AlphaFoldDB" id="A0A5E4LTR4"/>
<organism evidence="2 3">
    <name type="scientific">Candidatus Bilamarchaeum dharawalense</name>
    <dbReference type="NCBI Taxonomy" id="2885759"/>
    <lineage>
        <taxon>Archaea</taxon>
        <taxon>Candidatus Micrarchaeota</taxon>
        <taxon>Candidatus Micrarchaeia</taxon>
        <taxon>Candidatus Anstonellales</taxon>
        <taxon>Candidatus Bilamarchaeaceae</taxon>
        <taxon>Candidatus Bilamarchaeum</taxon>
    </lineage>
</organism>
<protein>
    <submittedName>
        <fullName evidence="2">Uncharacterized protein</fullName>
    </submittedName>
</protein>